<evidence type="ECO:0000256" key="3">
    <source>
        <dbReference type="ARBA" id="ARBA00022485"/>
    </source>
</evidence>
<accession>A0A381NI30</accession>
<comment type="similarity">
    <text evidence="2">Belongs to the HdrA family.</text>
</comment>
<dbReference type="SUPFAM" id="SSF54862">
    <property type="entry name" value="4Fe-4S ferredoxins"/>
    <property type="match status" value="1"/>
</dbReference>
<keyword evidence="5" id="KW-0274">FAD</keyword>
<dbReference type="InterPro" id="IPR017900">
    <property type="entry name" value="4Fe4S_Fe_S_CS"/>
</dbReference>
<dbReference type="EMBL" id="UINC01000377">
    <property type="protein sequence ID" value="SUZ54252.1"/>
    <property type="molecule type" value="Genomic_DNA"/>
</dbReference>
<keyword evidence="5" id="KW-0285">Flavoprotein</keyword>
<name>A0A381NI30_9ZZZZ</name>
<feature type="domain" description="4Fe-4S ferredoxin-type" evidence="9">
    <location>
        <begin position="498"/>
        <end position="527"/>
    </location>
</feature>
<keyword evidence="8" id="KW-0411">Iron-sulfur</keyword>
<dbReference type="Gene3D" id="3.30.70.20">
    <property type="match status" value="1"/>
</dbReference>
<proteinExistence type="inferred from homology"/>
<evidence type="ECO:0000256" key="5">
    <source>
        <dbReference type="ARBA" id="ARBA00022827"/>
    </source>
</evidence>
<protein>
    <recommendedName>
        <fullName evidence="9">4Fe-4S ferredoxin-type domain-containing protein</fullName>
    </recommendedName>
</protein>
<dbReference type="PROSITE" id="PS00198">
    <property type="entry name" value="4FE4S_FER_1"/>
    <property type="match status" value="2"/>
</dbReference>
<dbReference type="PRINTS" id="PR00368">
    <property type="entry name" value="FADPNR"/>
</dbReference>
<evidence type="ECO:0000256" key="1">
    <source>
        <dbReference type="ARBA" id="ARBA00001974"/>
    </source>
</evidence>
<dbReference type="SUPFAM" id="SSF51905">
    <property type="entry name" value="FAD/NAD(P)-binding domain"/>
    <property type="match status" value="1"/>
</dbReference>
<dbReference type="GO" id="GO:0051539">
    <property type="term" value="F:4 iron, 4 sulfur cluster binding"/>
    <property type="evidence" value="ECO:0007669"/>
    <property type="project" value="UniProtKB-KW"/>
</dbReference>
<keyword evidence="7" id="KW-0408">Iron</keyword>
<evidence type="ECO:0000313" key="10">
    <source>
        <dbReference type="EMBL" id="SUZ54252.1"/>
    </source>
</evidence>
<dbReference type="InterPro" id="IPR017896">
    <property type="entry name" value="4Fe4S_Fe-S-bd"/>
</dbReference>
<evidence type="ECO:0000256" key="8">
    <source>
        <dbReference type="ARBA" id="ARBA00023014"/>
    </source>
</evidence>
<feature type="non-terminal residue" evidence="10">
    <location>
        <position position="1"/>
    </location>
</feature>
<dbReference type="Pfam" id="PF13187">
    <property type="entry name" value="Fer4_9"/>
    <property type="match status" value="1"/>
</dbReference>
<feature type="domain" description="4Fe-4S ferredoxin-type" evidence="9">
    <location>
        <begin position="468"/>
        <end position="497"/>
    </location>
</feature>
<dbReference type="PROSITE" id="PS51379">
    <property type="entry name" value="4FE4S_FER_2"/>
    <property type="match status" value="2"/>
</dbReference>
<dbReference type="InterPro" id="IPR003813">
    <property type="entry name" value="MvhD/FlpD"/>
</dbReference>
<evidence type="ECO:0000256" key="2">
    <source>
        <dbReference type="ARBA" id="ARBA00006561"/>
    </source>
</evidence>
<dbReference type="AlphaFoldDB" id="A0A381NI30"/>
<reference evidence="10" key="1">
    <citation type="submission" date="2018-05" db="EMBL/GenBank/DDBJ databases">
        <authorList>
            <person name="Lanie J.A."/>
            <person name="Ng W.-L."/>
            <person name="Kazmierczak K.M."/>
            <person name="Andrzejewski T.M."/>
            <person name="Davidsen T.M."/>
            <person name="Wayne K.J."/>
            <person name="Tettelin H."/>
            <person name="Glass J.I."/>
            <person name="Rusch D."/>
            <person name="Podicherti R."/>
            <person name="Tsui H.-C.T."/>
            <person name="Winkler M.E."/>
        </authorList>
    </citation>
    <scope>NUCLEOTIDE SEQUENCE</scope>
</reference>
<evidence type="ECO:0000256" key="7">
    <source>
        <dbReference type="ARBA" id="ARBA00023004"/>
    </source>
</evidence>
<dbReference type="GO" id="GO:0046872">
    <property type="term" value="F:metal ion binding"/>
    <property type="evidence" value="ECO:0007669"/>
    <property type="project" value="UniProtKB-KW"/>
</dbReference>
<dbReference type="PANTHER" id="PTHR43498">
    <property type="entry name" value="FERREDOXIN:COB-COM HETERODISULFIDE REDUCTASE SUBUNIT A"/>
    <property type="match status" value="1"/>
</dbReference>
<keyword evidence="3" id="KW-0004">4Fe-4S</keyword>
<evidence type="ECO:0000259" key="9">
    <source>
        <dbReference type="PROSITE" id="PS51379"/>
    </source>
</evidence>
<organism evidence="10">
    <name type="scientific">marine metagenome</name>
    <dbReference type="NCBI Taxonomy" id="408172"/>
    <lineage>
        <taxon>unclassified sequences</taxon>
        <taxon>metagenomes</taxon>
        <taxon>ecological metagenomes</taxon>
    </lineage>
</organism>
<comment type="cofactor">
    <cofactor evidence="1">
        <name>FAD</name>
        <dbReference type="ChEBI" id="CHEBI:57692"/>
    </cofactor>
</comment>
<dbReference type="Pfam" id="PF02662">
    <property type="entry name" value="FlpD"/>
    <property type="match status" value="1"/>
</dbReference>
<dbReference type="GO" id="GO:0016491">
    <property type="term" value="F:oxidoreductase activity"/>
    <property type="evidence" value="ECO:0007669"/>
    <property type="project" value="UniProtKB-KW"/>
</dbReference>
<evidence type="ECO:0000256" key="6">
    <source>
        <dbReference type="ARBA" id="ARBA00023002"/>
    </source>
</evidence>
<keyword evidence="6" id="KW-0560">Oxidoreductase</keyword>
<dbReference type="Gene3D" id="3.50.50.60">
    <property type="entry name" value="FAD/NAD(P)-binding domain"/>
    <property type="match status" value="1"/>
</dbReference>
<dbReference type="PRINTS" id="PR00411">
    <property type="entry name" value="PNDRDTASEI"/>
</dbReference>
<dbReference type="PANTHER" id="PTHR43498:SF1">
    <property type="entry name" value="COB--COM HETERODISULFIDE REDUCTASE IRON-SULFUR SUBUNIT A"/>
    <property type="match status" value="1"/>
</dbReference>
<dbReference type="Pfam" id="PF07992">
    <property type="entry name" value="Pyr_redox_2"/>
    <property type="match status" value="1"/>
</dbReference>
<keyword evidence="4" id="KW-0479">Metal-binding</keyword>
<dbReference type="InterPro" id="IPR036188">
    <property type="entry name" value="FAD/NAD-bd_sf"/>
</dbReference>
<dbReference type="InterPro" id="IPR023753">
    <property type="entry name" value="FAD/NAD-binding_dom"/>
</dbReference>
<dbReference type="InterPro" id="IPR039650">
    <property type="entry name" value="HdrA-like"/>
</dbReference>
<evidence type="ECO:0000256" key="4">
    <source>
        <dbReference type="ARBA" id="ARBA00022723"/>
    </source>
</evidence>
<sequence>VSKTHPFLCSEEGVQMMKEDQKNESINSFMIAACSQRYHEATFDMGEENIVVRAPIREYVAWTQKTKDESGKFDEDTQLAGEEYIQMYTAKLKKHGVAEPYEQDTSKNLLVIGGGVSGMTSAMEAANAGYSVNLVEKEDHLGGFCLNEHKLIPAHAPFREPEINSVSAAVTAVANNDLITVHASSFVVSISGQPGEFQVKLNSSGEIKEFKSGAIIMATGSQPYDAGKLTDLGIQYENVVSSAEFEQMAKSGKIVRKDGTPALNIGFIQCAGSRTPDHLSYCSGTCCMDSLKQAAYIREQNPEAKAHIIYRDMRTPGLYEDFYRSRQDDPGVFLTQGDVVGVNETASKNIAIDVDNTLFGEQVTLEMDLVVLAVGQVPSTLNGESALNLEYRQGPDLPELKYGYPDSHFICFPYETRRTGIYAVGSVRQPMDINDAKLDATGAALKAIQAIELTDQGKTVHPRVGDLTFPEFALSRCTSCKRCTEECPFGVLEEDEKGTPFPNPARCRSCGVCMGSCPVQIISFKDSSPNIFKEMMTSFEMPDEFDEKPRVLIFACENDALPVFDMAAMNRLKINTNVRIMPMRCLGGLNLIYVTDALSYGYDGIMFMGCAYGDDYQCHFVKGSELANTRLTKVQETIGRLNLESERIQQFAISMNDYEKLPKIIDDFVEEMDDYGPNPFKGM</sequence>
<gene>
    <name evidence="10" type="ORF">METZ01_LOCUS7106</name>
</gene>